<organism evidence="4 5">
    <name type="scientific">Streptomyces varsoviensis</name>
    <dbReference type="NCBI Taxonomy" id="67373"/>
    <lineage>
        <taxon>Bacteria</taxon>
        <taxon>Bacillati</taxon>
        <taxon>Actinomycetota</taxon>
        <taxon>Actinomycetes</taxon>
        <taxon>Kitasatosporales</taxon>
        <taxon>Streptomycetaceae</taxon>
        <taxon>Streptomyces</taxon>
    </lineage>
</organism>
<dbReference type="Pfam" id="PF00440">
    <property type="entry name" value="TetR_N"/>
    <property type="match status" value="1"/>
</dbReference>
<dbReference type="InterPro" id="IPR009057">
    <property type="entry name" value="Homeodomain-like_sf"/>
</dbReference>
<proteinExistence type="predicted"/>
<comment type="caution">
    <text evidence="4">The sequence shown here is derived from an EMBL/GenBank/DDBJ whole genome shotgun (WGS) entry which is preliminary data.</text>
</comment>
<keyword evidence="5" id="KW-1185">Reference proteome</keyword>
<dbReference type="InterPro" id="IPR050109">
    <property type="entry name" value="HTH-type_TetR-like_transc_reg"/>
</dbReference>
<dbReference type="Proteomes" id="UP000037020">
    <property type="component" value="Unassembled WGS sequence"/>
</dbReference>
<dbReference type="PANTHER" id="PTHR30055:SF209">
    <property type="entry name" value="POSSIBLE TRANSCRIPTIONAL REGULATORY PROTEIN (PROBABLY TETR-FAMILY)"/>
    <property type="match status" value="1"/>
</dbReference>
<feature type="domain" description="HTH tetR-type" evidence="3">
    <location>
        <begin position="9"/>
        <end position="67"/>
    </location>
</feature>
<evidence type="ECO:0000256" key="1">
    <source>
        <dbReference type="ARBA" id="ARBA00023125"/>
    </source>
</evidence>
<accession>A0ABR5J3T9</accession>
<keyword evidence="1 2" id="KW-0238">DNA-binding</keyword>
<dbReference type="SUPFAM" id="SSF46689">
    <property type="entry name" value="Homeodomain-like"/>
    <property type="match status" value="1"/>
</dbReference>
<evidence type="ECO:0000313" key="5">
    <source>
        <dbReference type="Proteomes" id="UP000037020"/>
    </source>
</evidence>
<feature type="non-terminal residue" evidence="4">
    <location>
        <position position="189"/>
    </location>
</feature>
<evidence type="ECO:0000313" key="4">
    <source>
        <dbReference type="EMBL" id="KOG88049.1"/>
    </source>
</evidence>
<name>A0ABR5J3T9_9ACTN</name>
<protein>
    <recommendedName>
        <fullName evidence="3">HTH tetR-type domain-containing protein</fullName>
    </recommendedName>
</protein>
<sequence>MTTLSSRASANRRRIMDIALAELVRNPDASMDHIARAAGVVRRTVYGHFPNREALITALTDAAVEDVSRAFAAGMADAAAGSPPAPPADRALARATLSVWESADRYRLLVALAQRSVTDAGIRARLEPVRLKAAGLIQRGLDDGAFSSPLTSRALAHVYEHTLFGLMQAVNEGALPAETAGVAAVSYTH</sequence>
<gene>
    <name evidence="4" type="ORF">ADK38_21960</name>
</gene>
<dbReference type="EMBL" id="LGUT01001885">
    <property type="protein sequence ID" value="KOG88049.1"/>
    <property type="molecule type" value="Genomic_DNA"/>
</dbReference>
<dbReference type="PROSITE" id="PS50977">
    <property type="entry name" value="HTH_TETR_2"/>
    <property type="match status" value="1"/>
</dbReference>
<dbReference type="Gene3D" id="1.10.357.10">
    <property type="entry name" value="Tetracycline Repressor, domain 2"/>
    <property type="match status" value="1"/>
</dbReference>
<reference evidence="4 5" key="1">
    <citation type="submission" date="2015-07" db="EMBL/GenBank/DDBJ databases">
        <authorList>
            <person name="Ju K.-S."/>
            <person name="Doroghazi J.R."/>
            <person name="Metcalf W.W."/>
        </authorList>
    </citation>
    <scope>NUCLEOTIDE SEQUENCE [LARGE SCALE GENOMIC DNA]</scope>
    <source>
        <strain evidence="4 5">NRRL B-3589</strain>
    </source>
</reference>
<evidence type="ECO:0000256" key="2">
    <source>
        <dbReference type="PROSITE-ProRule" id="PRU00335"/>
    </source>
</evidence>
<feature type="DNA-binding region" description="H-T-H motif" evidence="2">
    <location>
        <begin position="30"/>
        <end position="49"/>
    </location>
</feature>
<dbReference type="PANTHER" id="PTHR30055">
    <property type="entry name" value="HTH-TYPE TRANSCRIPTIONAL REGULATOR RUTR"/>
    <property type="match status" value="1"/>
</dbReference>
<evidence type="ECO:0000259" key="3">
    <source>
        <dbReference type="PROSITE" id="PS50977"/>
    </source>
</evidence>
<dbReference type="InterPro" id="IPR001647">
    <property type="entry name" value="HTH_TetR"/>
</dbReference>